<feature type="transmembrane region" description="Helical" evidence="1">
    <location>
        <begin position="97"/>
        <end position="117"/>
    </location>
</feature>
<keyword evidence="1" id="KW-0812">Transmembrane</keyword>
<dbReference type="AlphaFoldDB" id="A0A3R6AVQ7"/>
<accession>A0A3R6AVQ7</accession>
<feature type="transmembrane region" description="Helical" evidence="1">
    <location>
        <begin position="35"/>
        <end position="55"/>
    </location>
</feature>
<dbReference type="RefSeq" id="WP_118579463.1">
    <property type="nucleotide sequence ID" value="NZ_CABJFX010000002.1"/>
</dbReference>
<keyword evidence="1" id="KW-1133">Transmembrane helix</keyword>
<organism evidence="2 3">
    <name type="scientific">Roseburia inulinivorans</name>
    <dbReference type="NCBI Taxonomy" id="360807"/>
    <lineage>
        <taxon>Bacteria</taxon>
        <taxon>Bacillati</taxon>
        <taxon>Bacillota</taxon>
        <taxon>Clostridia</taxon>
        <taxon>Lachnospirales</taxon>
        <taxon>Lachnospiraceae</taxon>
        <taxon>Roseburia</taxon>
    </lineage>
</organism>
<reference evidence="2 3" key="1">
    <citation type="submission" date="2018-08" db="EMBL/GenBank/DDBJ databases">
        <title>A genome reference for cultivated species of the human gut microbiota.</title>
        <authorList>
            <person name="Zou Y."/>
            <person name="Xue W."/>
            <person name="Luo G."/>
        </authorList>
    </citation>
    <scope>NUCLEOTIDE SEQUENCE [LARGE SCALE GENOMIC DNA]</scope>
    <source>
        <strain evidence="2 3">AM42-1AC</strain>
    </source>
</reference>
<feature type="transmembrane region" description="Helical" evidence="1">
    <location>
        <begin position="67"/>
        <end position="85"/>
    </location>
</feature>
<gene>
    <name evidence="2" type="ORF">DW914_02540</name>
</gene>
<protein>
    <submittedName>
        <fullName evidence="2">Uncharacterized protein</fullName>
    </submittedName>
</protein>
<evidence type="ECO:0000313" key="3">
    <source>
        <dbReference type="Proteomes" id="UP000283492"/>
    </source>
</evidence>
<dbReference type="Proteomes" id="UP000283492">
    <property type="component" value="Unassembled WGS sequence"/>
</dbReference>
<name>A0A3R6AVQ7_9FIRM</name>
<evidence type="ECO:0000313" key="2">
    <source>
        <dbReference type="EMBL" id="RHA91255.1"/>
    </source>
</evidence>
<evidence type="ECO:0000256" key="1">
    <source>
        <dbReference type="SAM" id="Phobius"/>
    </source>
</evidence>
<dbReference type="EMBL" id="QSFX01000002">
    <property type="protein sequence ID" value="RHA91255.1"/>
    <property type="molecule type" value="Genomic_DNA"/>
</dbReference>
<comment type="caution">
    <text evidence="2">The sequence shown here is derived from an EMBL/GenBank/DDBJ whole genome shotgun (WGS) entry which is preliminary data.</text>
</comment>
<proteinExistence type="predicted"/>
<keyword evidence="1" id="KW-0472">Membrane</keyword>
<sequence length="139" mass="16552">MKEFLYMIVGWIAEIHSYLMRFNDSYEYNFSDKELHFIVIGLLGMAFVFIVYPVFKWLAKHNHVMVIAWIYVFTLILVITFAIEIGQKVTNTGAMEFADIVFGVVGFIVMFFIFSIIREIYHLICRLIKYLRDQNWGKR</sequence>